<dbReference type="InterPro" id="IPR001647">
    <property type="entry name" value="HTH_TetR"/>
</dbReference>
<keyword evidence="1" id="KW-0678">Repressor</keyword>
<dbReference type="PANTHER" id="PTHR30055:SF234">
    <property type="entry name" value="HTH-TYPE TRANSCRIPTIONAL REGULATOR BETI"/>
    <property type="match status" value="1"/>
</dbReference>
<feature type="domain" description="HTH tetR-type" evidence="6">
    <location>
        <begin position="9"/>
        <end position="69"/>
    </location>
</feature>
<dbReference type="Proteomes" id="UP000002071">
    <property type="component" value="Chromosome"/>
</dbReference>
<keyword evidence="8" id="KW-1185">Reference proteome</keyword>
<reference evidence="7 8" key="1">
    <citation type="journal article" date="2009" name="Stand. Genomic Sci.">
        <title>Complete genome sequence of Halorhabdus utahensis type strain (AX-2).</title>
        <authorList>
            <person name="Anderson I."/>
            <person name="Tindall B.J."/>
            <person name="Pomrenke H."/>
            <person name="Goker M."/>
            <person name="Lapidus A."/>
            <person name="Nolan M."/>
            <person name="Copeland A."/>
            <person name="Glavina Del Rio T."/>
            <person name="Chen F."/>
            <person name="Tice H."/>
            <person name="Cheng J.F."/>
            <person name="Lucas S."/>
            <person name="Chertkov O."/>
            <person name="Bruce D."/>
            <person name="Brettin T."/>
            <person name="Detter J.C."/>
            <person name="Han C."/>
            <person name="Goodwin L."/>
            <person name="Land M."/>
            <person name="Hauser L."/>
            <person name="Chang Y.J."/>
            <person name="Jeffries C.D."/>
            <person name="Pitluck S."/>
            <person name="Pati A."/>
            <person name="Mavromatis K."/>
            <person name="Ivanova N."/>
            <person name="Ovchinnikova G."/>
            <person name="Chen A."/>
            <person name="Palaniappan K."/>
            <person name="Chain P."/>
            <person name="Rohde M."/>
            <person name="Bristow J."/>
            <person name="Eisen J.A."/>
            <person name="Markowitz V."/>
            <person name="Hugenholtz P."/>
            <person name="Kyrpides N.C."/>
            <person name="Klenk H.P."/>
        </authorList>
    </citation>
    <scope>NUCLEOTIDE SEQUENCE [LARGE SCALE GENOMIC DNA]</scope>
    <source>
        <strain evidence="8">DSM 12940 / JCM 11049 / AX-2</strain>
    </source>
</reference>
<evidence type="ECO:0000313" key="7">
    <source>
        <dbReference type="EMBL" id="ACV13080.1"/>
    </source>
</evidence>
<keyword evidence="3 5" id="KW-0238">DNA-binding</keyword>
<dbReference type="eggNOG" id="arCOG02646">
    <property type="taxonomic scope" value="Archaea"/>
</dbReference>
<dbReference type="KEGG" id="hut:Huta_2919"/>
<dbReference type="InterPro" id="IPR050109">
    <property type="entry name" value="HTH-type_TetR-like_transc_reg"/>
</dbReference>
<evidence type="ECO:0000256" key="5">
    <source>
        <dbReference type="PROSITE-ProRule" id="PRU00335"/>
    </source>
</evidence>
<dbReference type="Gene3D" id="1.10.357.10">
    <property type="entry name" value="Tetracycline Repressor, domain 2"/>
    <property type="match status" value="1"/>
</dbReference>
<dbReference type="SUPFAM" id="SSF48498">
    <property type="entry name" value="Tetracyclin repressor-like, C-terminal domain"/>
    <property type="match status" value="1"/>
</dbReference>
<proteinExistence type="predicted"/>
<evidence type="ECO:0000313" key="8">
    <source>
        <dbReference type="Proteomes" id="UP000002071"/>
    </source>
</evidence>
<dbReference type="HOGENOM" id="CLU_069356_15_3_2"/>
<sequence>MTEWFDSVESTDEAIMAATYRALCTHGYAGTTISRIGEEFEKSQSLLYYHYDDKDDLLADFLTYLLDRLEAELSDCQATAPRECLTSLLEKLAPRDPGEERRQFFQALLEMRAQTAHKPAYRDQFERSDAVIVVEFTETIEAGIEQGVFADVDAERAAEFIYSTLYGALDRSVSLDRWDPLDRTRQELDRYLESHLLAAGPGA</sequence>
<keyword evidence="4" id="KW-0804">Transcription</keyword>
<gene>
    <name evidence="7" type="ordered locus">Huta_2919</name>
</gene>
<accession>C7NR88</accession>
<dbReference type="InterPro" id="IPR036271">
    <property type="entry name" value="Tet_transcr_reg_TetR-rel_C_sf"/>
</dbReference>
<dbReference type="GO" id="GO:0000976">
    <property type="term" value="F:transcription cis-regulatory region binding"/>
    <property type="evidence" value="ECO:0007669"/>
    <property type="project" value="TreeGrafter"/>
</dbReference>
<evidence type="ECO:0000256" key="4">
    <source>
        <dbReference type="ARBA" id="ARBA00023163"/>
    </source>
</evidence>
<name>C7NR88_HALUD</name>
<dbReference type="AlphaFoldDB" id="C7NR88"/>
<dbReference type="PANTHER" id="PTHR30055">
    <property type="entry name" value="HTH-TYPE TRANSCRIPTIONAL REGULATOR RUTR"/>
    <property type="match status" value="1"/>
</dbReference>
<dbReference type="Pfam" id="PF00440">
    <property type="entry name" value="TetR_N"/>
    <property type="match status" value="1"/>
</dbReference>
<dbReference type="STRING" id="519442.Huta_2919"/>
<protein>
    <submittedName>
        <fullName evidence="7">Transcriptional regulator, TetR family</fullName>
    </submittedName>
</protein>
<dbReference type="OrthoDB" id="135877at2157"/>
<feature type="DNA-binding region" description="H-T-H motif" evidence="5">
    <location>
        <begin position="32"/>
        <end position="51"/>
    </location>
</feature>
<evidence type="ECO:0000256" key="3">
    <source>
        <dbReference type="ARBA" id="ARBA00023125"/>
    </source>
</evidence>
<evidence type="ECO:0000256" key="2">
    <source>
        <dbReference type="ARBA" id="ARBA00023015"/>
    </source>
</evidence>
<dbReference type="Pfam" id="PF13977">
    <property type="entry name" value="TetR_C_6"/>
    <property type="match status" value="1"/>
</dbReference>
<keyword evidence="2" id="KW-0805">Transcription regulation</keyword>
<dbReference type="EMBL" id="CP001687">
    <property type="protein sequence ID" value="ACV13080.1"/>
    <property type="molecule type" value="Genomic_DNA"/>
</dbReference>
<dbReference type="InterPro" id="IPR009057">
    <property type="entry name" value="Homeodomain-like_sf"/>
</dbReference>
<dbReference type="RefSeq" id="WP_015790642.1">
    <property type="nucleotide sequence ID" value="NC_013158.1"/>
</dbReference>
<dbReference type="SUPFAM" id="SSF46689">
    <property type="entry name" value="Homeodomain-like"/>
    <property type="match status" value="1"/>
</dbReference>
<evidence type="ECO:0000259" key="6">
    <source>
        <dbReference type="PROSITE" id="PS50977"/>
    </source>
</evidence>
<dbReference type="InterPro" id="IPR039538">
    <property type="entry name" value="BetI_C"/>
</dbReference>
<dbReference type="GO" id="GO:0003700">
    <property type="term" value="F:DNA-binding transcription factor activity"/>
    <property type="evidence" value="ECO:0007669"/>
    <property type="project" value="TreeGrafter"/>
</dbReference>
<evidence type="ECO:0000256" key="1">
    <source>
        <dbReference type="ARBA" id="ARBA00022491"/>
    </source>
</evidence>
<organism evidence="7 8">
    <name type="scientific">Halorhabdus utahensis (strain DSM 12940 / JCM 11049 / AX-2)</name>
    <dbReference type="NCBI Taxonomy" id="519442"/>
    <lineage>
        <taxon>Archaea</taxon>
        <taxon>Methanobacteriati</taxon>
        <taxon>Methanobacteriota</taxon>
        <taxon>Stenosarchaea group</taxon>
        <taxon>Halobacteria</taxon>
        <taxon>Halobacteriales</taxon>
        <taxon>Haloarculaceae</taxon>
        <taxon>Halorhabdus</taxon>
    </lineage>
</organism>
<dbReference type="PROSITE" id="PS50977">
    <property type="entry name" value="HTH_TETR_2"/>
    <property type="match status" value="1"/>
</dbReference>
<dbReference type="GeneID" id="8385228"/>